<protein>
    <submittedName>
        <fullName evidence="2">Uncharacterized protein</fullName>
    </submittedName>
</protein>
<proteinExistence type="predicted"/>
<gene>
    <name evidence="2" type="ORF">BGZ80_006500</name>
</gene>
<evidence type="ECO:0000256" key="1">
    <source>
        <dbReference type="SAM" id="MobiDB-lite"/>
    </source>
</evidence>
<comment type="caution">
    <text evidence="2">The sequence shown here is derived from an EMBL/GenBank/DDBJ whole genome shotgun (WGS) entry which is preliminary data.</text>
</comment>
<accession>A0A9P6MHQ4</accession>
<feature type="region of interest" description="Disordered" evidence="1">
    <location>
        <begin position="195"/>
        <end position="228"/>
    </location>
</feature>
<dbReference type="Proteomes" id="UP000703661">
    <property type="component" value="Unassembled WGS sequence"/>
</dbReference>
<evidence type="ECO:0000313" key="3">
    <source>
        <dbReference type="Proteomes" id="UP000703661"/>
    </source>
</evidence>
<keyword evidence="3" id="KW-1185">Reference proteome</keyword>
<feature type="compositionally biased region" description="Polar residues" evidence="1">
    <location>
        <begin position="321"/>
        <end position="357"/>
    </location>
</feature>
<reference evidence="2" key="1">
    <citation type="journal article" date="2020" name="Fungal Divers.">
        <title>Resolving the Mortierellaceae phylogeny through synthesis of multi-gene phylogenetics and phylogenomics.</title>
        <authorList>
            <person name="Vandepol N."/>
            <person name="Liber J."/>
            <person name="Desiro A."/>
            <person name="Na H."/>
            <person name="Kennedy M."/>
            <person name="Barry K."/>
            <person name="Grigoriev I.V."/>
            <person name="Miller A.N."/>
            <person name="O'Donnell K."/>
            <person name="Stajich J.E."/>
            <person name="Bonito G."/>
        </authorList>
    </citation>
    <scope>NUCLEOTIDE SEQUENCE</scope>
    <source>
        <strain evidence="2">NRRL 2769</strain>
    </source>
</reference>
<dbReference type="AlphaFoldDB" id="A0A9P6MHQ4"/>
<organism evidence="2 3">
    <name type="scientific">Entomortierella chlamydospora</name>
    <dbReference type="NCBI Taxonomy" id="101097"/>
    <lineage>
        <taxon>Eukaryota</taxon>
        <taxon>Fungi</taxon>
        <taxon>Fungi incertae sedis</taxon>
        <taxon>Mucoromycota</taxon>
        <taxon>Mortierellomycotina</taxon>
        <taxon>Mortierellomycetes</taxon>
        <taxon>Mortierellales</taxon>
        <taxon>Mortierellaceae</taxon>
        <taxon>Entomortierella</taxon>
    </lineage>
</organism>
<sequence length="371" mass="40452">MATAPSFVTAPATAAPHSEYPSMTSSITYNPPYPATPLAYPTMPVHSLASPYPLSYPNTQVLQPEQHQPSAPFALIEDPVPSPPTTHQSTFEEAVTLQDSEDIQHKEQDLINLNDWPSPGATTAVLTPPSSTTSTMAAPAIELVTSYRCKKCGAILESETAACKRLHTPATILTERQIRNAINIDQDERTRNQIELVSPSSSSATLGRQRSNSGSTGSSNSLRVDRYENNHGTNDIYLRRRSHGHELTTAVQTIPSIENNYGTNSTYIRRSISVQTPVTALKKFWRDAKKEVNYKITQSQQRSVQPEIVAPPPLPYPIYQDTTSLNRSNTYAGSSTPAYNPSHAPSISSVYNPSHAPNGSPAYPVPDARLG</sequence>
<feature type="compositionally biased region" description="Low complexity" evidence="1">
    <location>
        <begin position="211"/>
        <end position="221"/>
    </location>
</feature>
<feature type="compositionally biased region" description="Polar residues" evidence="1">
    <location>
        <begin position="195"/>
        <end position="210"/>
    </location>
</feature>
<feature type="region of interest" description="Disordered" evidence="1">
    <location>
        <begin position="321"/>
        <end position="371"/>
    </location>
</feature>
<evidence type="ECO:0000313" key="2">
    <source>
        <dbReference type="EMBL" id="KAF9999830.1"/>
    </source>
</evidence>
<feature type="region of interest" description="Disordered" evidence="1">
    <location>
        <begin position="1"/>
        <end position="22"/>
    </location>
</feature>
<name>A0A9P6MHQ4_9FUNG</name>
<dbReference type="EMBL" id="JAAAID010003204">
    <property type="protein sequence ID" value="KAF9999830.1"/>
    <property type="molecule type" value="Genomic_DNA"/>
</dbReference>